<comment type="function">
    <text evidence="6">One of the primary rRNA binding proteins, it binds specifically to the 5'-end of 16S ribosomal RNA.</text>
</comment>
<dbReference type="Pfam" id="PF00366">
    <property type="entry name" value="Ribosomal_S17"/>
    <property type="match status" value="1"/>
</dbReference>
<dbReference type="PANTHER" id="PTHR10744">
    <property type="entry name" value="40S RIBOSOMAL PROTEIN S11 FAMILY MEMBER"/>
    <property type="match status" value="1"/>
</dbReference>
<dbReference type="Proteomes" id="UP000179448">
    <property type="component" value="Unassembled WGS sequence"/>
</dbReference>
<dbReference type="GO" id="GO:0019843">
    <property type="term" value="F:rRNA binding"/>
    <property type="evidence" value="ECO:0007669"/>
    <property type="project" value="UniProtKB-UniRule"/>
</dbReference>
<accession>A0A1F6WPE4</accession>
<dbReference type="NCBIfam" id="TIGR03635">
    <property type="entry name" value="uS17_bact"/>
    <property type="match status" value="1"/>
</dbReference>
<keyword evidence="4 6" id="KW-0689">Ribosomal protein</keyword>
<dbReference type="GO" id="GO:0006412">
    <property type="term" value="P:translation"/>
    <property type="evidence" value="ECO:0007669"/>
    <property type="project" value="UniProtKB-UniRule"/>
</dbReference>
<keyword evidence="2 6" id="KW-0699">rRNA-binding</keyword>
<dbReference type="PRINTS" id="PR00973">
    <property type="entry name" value="RIBOSOMALS17"/>
</dbReference>
<comment type="caution">
    <text evidence="7">The sequence shown here is derived from an EMBL/GenBank/DDBJ whole genome shotgun (WGS) entry which is preliminary data.</text>
</comment>
<evidence type="ECO:0000256" key="2">
    <source>
        <dbReference type="ARBA" id="ARBA00022730"/>
    </source>
</evidence>
<dbReference type="InterPro" id="IPR000266">
    <property type="entry name" value="Ribosomal_uS17"/>
</dbReference>
<evidence type="ECO:0000313" key="8">
    <source>
        <dbReference type="Proteomes" id="UP000179448"/>
    </source>
</evidence>
<dbReference type="Gene3D" id="2.40.50.140">
    <property type="entry name" value="Nucleic acid-binding proteins"/>
    <property type="match status" value="1"/>
</dbReference>
<dbReference type="GO" id="GO:0022627">
    <property type="term" value="C:cytosolic small ribosomal subunit"/>
    <property type="evidence" value="ECO:0007669"/>
    <property type="project" value="UniProtKB-UniRule"/>
</dbReference>
<dbReference type="HAMAP" id="MF_01345_B">
    <property type="entry name" value="Ribosomal_uS17_B"/>
    <property type="match status" value="1"/>
</dbReference>
<evidence type="ECO:0000256" key="6">
    <source>
        <dbReference type="HAMAP-Rule" id="MF_01345"/>
    </source>
</evidence>
<evidence type="ECO:0000256" key="5">
    <source>
        <dbReference type="ARBA" id="ARBA00023274"/>
    </source>
</evidence>
<proteinExistence type="inferred from homology"/>
<organism evidence="7 8">
    <name type="scientific">Candidatus Nomurabacteria bacterium RIFCSPLOWO2_01_FULL_36_10b</name>
    <dbReference type="NCBI Taxonomy" id="1801766"/>
    <lineage>
        <taxon>Bacteria</taxon>
        <taxon>Candidatus Nomuraibacteriota</taxon>
    </lineage>
</organism>
<dbReference type="InterPro" id="IPR019984">
    <property type="entry name" value="Ribosomal_uS17_bact/chlr"/>
</dbReference>
<dbReference type="GO" id="GO:0003735">
    <property type="term" value="F:structural constituent of ribosome"/>
    <property type="evidence" value="ECO:0007669"/>
    <property type="project" value="UniProtKB-UniRule"/>
</dbReference>
<gene>
    <name evidence="6" type="primary">rpsQ</name>
    <name evidence="7" type="ORF">A2997_01000</name>
</gene>
<evidence type="ECO:0000256" key="1">
    <source>
        <dbReference type="ARBA" id="ARBA00010254"/>
    </source>
</evidence>
<dbReference type="STRING" id="1801766.A2997_01000"/>
<keyword evidence="3 6" id="KW-0694">RNA-binding</keyword>
<protein>
    <recommendedName>
        <fullName evidence="6">Small ribosomal subunit protein uS17</fullName>
    </recommendedName>
</protein>
<dbReference type="NCBIfam" id="NF004123">
    <property type="entry name" value="PRK05610.1"/>
    <property type="match status" value="1"/>
</dbReference>
<dbReference type="CDD" id="cd00364">
    <property type="entry name" value="Ribosomal_uS17"/>
    <property type="match status" value="1"/>
</dbReference>
<dbReference type="SUPFAM" id="SSF50249">
    <property type="entry name" value="Nucleic acid-binding proteins"/>
    <property type="match status" value="1"/>
</dbReference>
<sequence>MTTNIQQPITSKRKILRGIVVSNATDKTVVVKVDRFVQHPKYHKFYTKSKKYKVHDAENICQVGDNVEIESCRPMSKDKSFILARRIESNNE</sequence>
<evidence type="ECO:0000256" key="4">
    <source>
        <dbReference type="ARBA" id="ARBA00022980"/>
    </source>
</evidence>
<dbReference type="InterPro" id="IPR012340">
    <property type="entry name" value="NA-bd_OB-fold"/>
</dbReference>
<keyword evidence="5 6" id="KW-0687">Ribonucleoprotein</keyword>
<evidence type="ECO:0000256" key="3">
    <source>
        <dbReference type="ARBA" id="ARBA00022884"/>
    </source>
</evidence>
<dbReference type="EMBL" id="MFUQ01000012">
    <property type="protein sequence ID" value="OGI83758.1"/>
    <property type="molecule type" value="Genomic_DNA"/>
</dbReference>
<reference evidence="7 8" key="1">
    <citation type="journal article" date="2016" name="Nat. Commun.">
        <title>Thousands of microbial genomes shed light on interconnected biogeochemical processes in an aquifer system.</title>
        <authorList>
            <person name="Anantharaman K."/>
            <person name="Brown C.T."/>
            <person name="Hug L.A."/>
            <person name="Sharon I."/>
            <person name="Castelle C.J."/>
            <person name="Probst A.J."/>
            <person name="Thomas B.C."/>
            <person name="Singh A."/>
            <person name="Wilkins M.J."/>
            <person name="Karaoz U."/>
            <person name="Brodie E.L."/>
            <person name="Williams K.H."/>
            <person name="Hubbard S.S."/>
            <person name="Banfield J.F."/>
        </authorList>
    </citation>
    <scope>NUCLEOTIDE SEQUENCE [LARGE SCALE GENOMIC DNA]</scope>
</reference>
<name>A0A1F6WPE4_9BACT</name>
<comment type="subunit">
    <text evidence="6">Part of the 30S ribosomal subunit.</text>
</comment>
<dbReference type="AlphaFoldDB" id="A0A1F6WPE4"/>
<evidence type="ECO:0000313" key="7">
    <source>
        <dbReference type="EMBL" id="OGI83758.1"/>
    </source>
</evidence>
<dbReference type="PANTHER" id="PTHR10744:SF1">
    <property type="entry name" value="SMALL RIBOSOMAL SUBUNIT PROTEIN US17M"/>
    <property type="match status" value="1"/>
</dbReference>
<comment type="similarity">
    <text evidence="1 6">Belongs to the universal ribosomal protein uS17 family.</text>
</comment>